<dbReference type="Gene3D" id="3.40.50.1820">
    <property type="entry name" value="alpha/beta hydrolase"/>
    <property type="match status" value="1"/>
</dbReference>
<name>A0A8J4EFI5_9ACTN</name>
<proteinExistence type="inferred from homology"/>
<dbReference type="AlphaFoldDB" id="A0A8J4EFI5"/>
<keyword evidence="8" id="KW-1185">Reference proteome</keyword>
<comment type="similarity">
    <text evidence="1">Belongs to the AfsR/DnrI/RedD regulatory family.</text>
</comment>
<feature type="DNA-binding region" description="OmpR/PhoB-type" evidence="5">
    <location>
        <begin position="1"/>
        <end position="88"/>
    </location>
</feature>
<evidence type="ECO:0000256" key="5">
    <source>
        <dbReference type="PROSITE-ProRule" id="PRU01091"/>
    </source>
</evidence>
<dbReference type="InterPro" id="IPR029058">
    <property type="entry name" value="AB_hydrolase_fold"/>
</dbReference>
<dbReference type="GO" id="GO:0003677">
    <property type="term" value="F:DNA binding"/>
    <property type="evidence" value="ECO:0007669"/>
    <property type="project" value="UniProtKB-UniRule"/>
</dbReference>
<dbReference type="RefSeq" id="WP_203930032.1">
    <property type="nucleotide sequence ID" value="NZ_BOPH01000073.1"/>
</dbReference>
<comment type="caution">
    <text evidence="7">The sequence shown here is derived from an EMBL/GenBank/DDBJ whole genome shotgun (WGS) entry which is preliminary data.</text>
</comment>
<dbReference type="Pfam" id="PF03704">
    <property type="entry name" value="BTAD"/>
    <property type="match status" value="1"/>
</dbReference>
<dbReference type="InterPro" id="IPR036388">
    <property type="entry name" value="WH-like_DNA-bd_sf"/>
</dbReference>
<dbReference type="PROSITE" id="PS51755">
    <property type="entry name" value="OMPR_PHOB"/>
    <property type="match status" value="1"/>
</dbReference>
<dbReference type="EMBL" id="BOPH01000073">
    <property type="protein sequence ID" value="GIJ70122.1"/>
    <property type="molecule type" value="Genomic_DNA"/>
</dbReference>
<dbReference type="GO" id="GO:0006355">
    <property type="term" value="P:regulation of DNA-templated transcription"/>
    <property type="evidence" value="ECO:0007669"/>
    <property type="project" value="InterPro"/>
</dbReference>
<sequence>MFRVLGAVEAEGPDGAPVPLGERQRALLASLLARAGTVVSVDELTTLMWPDRQPADPAAALQNQVSRLRRALPRAALRTRPPGYLLEVGDDLDANRFTALLAAAAGVEAARAAELVASALSLWRGRAYAGFADGPVARFEAIRLDEARLHAVEDLHRHLLDAGRAEEALPALEAFVGEHPLRERARETLMRVLYATGRHADALRTYAEYEKRLGDELGLTPAAGIARLQVEILRHDLGAPAPPALSALRARYVTVPRGPRIAVATLGAGPPLVALPGWVSSIEVIASGRDPRSSLLQELVGRCAVTLYDRHGTGLSRGPVTDFGFDATVDELEAVVCHLGTPVGLLAMSQAGPVAIALAARRPDLVRRLVFLGTYADGTAVFTRPDLNAALVAMVRSHWGLGSTLFAGLYRPEATEEAAHHLGMVLRDSADRDVAAGYLEAVYDVDVTDLLPSVVAPSLVVHYRGDRLVPFEGGRQLARSLPDAVLVPLEGRFHLPDARDLGRVVDEIAEFLHS</sequence>
<dbReference type="InterPro" id="IPR005158">
    <property type="entry name" value="BTAD"/>
</dbReference>
<dbReference type="InterPro" id="IPR051677">
    <property type="entry name" value="AfsR-DnrI-RedD_regulator"/>
</dbReference>
<dbReference type="Proteomes" id="UP000635606">
    <property type="component" value="Unassembled WGS sequence"/>
</dbReference>
<accession>A0A8J4EFI5</accession>
<keyword evidence="3 5" id="KW-0238">DNA-binding</keyword>
<dbReference type="InterPro" id="IPR001867">
    <property type="entry name" value="OmpR/PhoB-type_DNA-bd"/>
</dbReference>
<organism evidence="7 8">
    <name type="scientific">Virgisporangium ochraceum</name>
    <dbReference type="NCBI Taxonomy" id="65505"/>
    <lineage>
        <taxon>Bacteria</taxon>
        <taxon>Bacillati</taxon>
        <taxon>Actinomycetota</taxon>
        <taxon>Actinomycetes</taxon>
        <taxon>Micromonosporales</taxon>
        <taxon>Micromonosporaceae</taxon>
        <taxon>Virgisporangium</taxon>
    </lineage>
</organism>
<evidence type="ECO:0000259" key="6">
    <source>
        <dbReference type="PROSITE" id="PS51755"/>
    </source>
</evidence>
<evidence type="ECO:0000313" key="7">
    <source>
        <dbReference type="EMBL" id="GIJ70122.1"/>
    </source>
</evidence>
<keyword evidence="4" id="KW-0804">Transcription</keyword>
<dbReference type="PANTHER" id="PTHR35807:SF1">
    <property type="entry name" value="TRANSCRIPTIONAL REGULATOR REDD"/>
    <property type="match status" value="1"/>
</dbReference>
<evidence type="ECO:0000256" key="1">
    <source>
        <dbReference type="ARBA" id="ARBA00005820"/>
    </source>
</evidence>
<gene>
    <name evidence="7" type="ORF">Voc01_050390</name>
</gene>
<protein>
    <recommendedName>
        <fullName evidence="6">OmpR/PhoB-type domain-containing protein</fullName>
    </recommendedName>
</protein>
<dbReference type="SMART" id="SM00862">
    <property type="entry name" value="Trans_reg_C"/>
    <property type="match status" value="1"/>
</dbReference>
<dbReference type="SUPFAM" id="SSF46894">
    <property type="entry name" value="C-terminal effector domain of the bipartite response regulators"/>
    <property type="match status" value="1"/>
</dbReference>
<reference evidence="7" key="1">
    <citation type="submission" date="2021-01" db="EMBL/GenBank/DDBJ databases">
        <title>Whole genome shotgun sequence of Virgisporangium ochraceum NBRC 16418.</title>
        <authorList>
            <person name="Komaki H."/>
            <person name="Tamura T."/>
        </authorList>
    </citation>
    <scope>NUCLEOTIDE SEQUENCE</scope>
    <source>
        <strain evidence="7">NBRC 16418</strain>
    </source>
</reference>
<dbReference type="Pfam" id="PF00561">
    <property type="entry name" value="Abhydrolase_1"/>
    <property type="match status" value="1"/>
</dbReference>
<dbReference type="SMART" id="SM01043">
    <property type="entry name" value="BTAD"/>
    <property type="match status" value="1"/>
</dbReference>
<dbReference type="CDD" id="cd15831">
    <property type="entry name" value="BTAD"/>
    <property type="match status" value="1"/>
</dbReference>
<dbReference type="InterPro" id="IPR000073">
    <property type="entry name" value="AB_hydrolase_1"/>
</dbReference>
<evidence type="ECO:0000313" key="8">
    <source>
        <dbReference type="Proteomes" id="UP000635606"/>
    </source>
</evidence>
<keyword evidence="2" id="KW-0805">Transcription regulation</keyword>
<dbReference type="Gene3D" id="1.10.10.10">
    <property type="entry name" value="Winged helix-like DNA-binding domain superfamily/Winged helix DNA-binding domain"/>
    <property type="match status" value="1"/>
</dbReference>
<evidence type="ECO:0000256" key="2">
    <source>
        <dbReference type="ARBA" id="ARBA00023015"/>
    </source>
</evidence>
<dbReference type="SUPFAM" id="SSF53474">
    <property type="entry name" value="alpha/beta-Hydrolases"/>
    <property type="match status" value="1"/>
</dbReference>
<evidence type="ECO:0000256" key="4">
    <source>
        <dbReference type="ARBA" id="ARBA00023163"/>
    </source>
</evidence>
<dbReference type="Gene3D" id="1.25.40.10">
    <property type="entry name" value="Tetratricopeptide repeat domain"/>
    <property type="match status" value="1"/>
</dbReference>
<feature type="domain" description="OmpR/PhoB-type" evidence="6">
    <location>
        <begin position="1"/>
        <end position="88"/>
    </location>
</feature>
<dbReference type="GO" id="GO:0000160">
    <property type="term" value="P:phosphorelay signal transduction system"/>
    <property type="evidence" value="ECO:0007669"/>
    <property type="project" value="InterPro"/>
</dbReference>
<dbReference type="InterPro" id="IPR016032">
    <property type="entry name" value="Sig_transdc_resp-reg_C-effctor"/>
</dbReference>
<dbReference type="PANTHER" id="PTHR35807">
    <property type="entry name" value="TRANSCRIPTIONAL REGULATOR REDD-RELATED"/>
    <property type="match status" value="1"/>
</dbReference>
<dbReference type="GO" id="GO:0003824">
    <property type="term" value="F:catalytic activity"/>
    <property type="evidence" value="ECO:0007669"/>
    <property type="project" value="UniProtKB-ARBA"/>
</dbReference>
<dbReference type="SUPFAM" id="SSF48452">
    <property type="entry name" value="TPR-like"/>
    <property type="match status" value="1"/>
</dbReference>
<dbReference type="Pfam" id="PF00486">
    <property type="entry name" value="Trans_reg_C"/>
    <property type="match status" value="1"/>
</dbReference>
<evidence type="ECO:0000256" key="3">
    <source>
        <dbReference type="ARBA" id="ARBA00023125"/>
    </source>
</evidence>
<dbReference type="InterPro" id="IPR011990">
    <property type="entry name" value="TPR-like_helical_dom_sf"/>
</dbReference>